<protein>
    <submittedName>
        <fullName evidence="2">tRNAHis-5'-guanylyltransferase</fullName>
    </submittedName>
</protein>
<dbReference type="PATRIC" id="fig|1434120.4.peg.926"/>
<evidence type="ECO:0000313" key="3">
    <source>
        <dbReference type="Proteomes" id="UP000033111"/>
    </source>
</evidence>
<keyword evidence="3" id="KW-1185">Reference proteome</keyword>
<dbReference type="Gene3D" id="3.30.70.3000">
    <property type="match status" value="1"/>
</dbReference>
<dbReference type="AlphaFoldDB" id="A0A0E3L7V8"/>
<reference evidence="2 3" key="1">
    <citation type="submission" date="2014-07" db="EMBL/GenBank/DDBJ databases">
        <title>Methanogenic archaea and the global carbon cycle.</title>
        <authorList>
            <person name="Henriksen J.R."/>
            <person name="Luke J."/>
            <person name="Reinhart S."/>
            <person name="Benedict M.N."/>
            <person name="Youngblut N.D."/>
            <person name="Metcalf M.E."/>
            <person name="Whitaker R.J."/>
            <person name="Metcalf W.W."/>
        </authorList>
    </citation>
    <scope>NUCLEOTIDE SEQUENCE [LARGE SCALE GENOMIC DNA]</scope>
    <source>
        <strain evidence="2 3">T4/M</strain>
    </source>
</reference>
<dbReference type="EMBL" id="CP009506">
    <property type="protein sequence ID" value="AKB27446.1"/>
    <property type="molecule type" value="Genomic_DNA"/>
</dbReference>
<sequence>MKTREIYAEMRYIPPVVLRAVGRNIKNTLSGLGFEKPYDKTFARAMADTAELFIKKSGLSPLFAYTFSDEISFLFTYPPFDGRVEKIDSVVASFLGSALTIKLRPEESIAFDSRLVALQKEEIPEYFHWRQLEAGCNFVASWGYYALRNEGMGKNEAAKYLRRKKESEIPKFKSEEGIPFLEKLINRN</sequence>
<organism evidence="2 3">
    <name type="scientific">Methanosarcina siciliae T4/M</name>
    <dbReference type="NCBI Taxonomy" id="1434120"/>
    <lineage>
        <taxon>Archaea</taxon>
        <taxon>Methanobacteriati</taxon>
        <taxon>Methanobacteriota</taxon>
        <taxon>Stenosarchaea group</taxon>
        <taxon>Methanomicrobia</taxon>
        <taxon>Methanosarcinales</taxon>
        <taxon>Methanosarcinaceae</taxon>
        <taxon>Methanosarcina</taxon>
    </lineage>
</organism>
<accession>A0A0E3L7V8</accession>
<dbReference type="InterPro" id="IPR038469">
    <property type="entry name" value="tRNAHis_GuaTrfase_Thg1_sf"/>
</dbReference>
<dbReference type="Pfam" id="PF04446">
    <property type="entry name" value="Thg1"/>
    <property type="match status" value="1"/>
</dbReference>
<dbReference type="HOGENOM" id="CLU_044271_3_1_2"/>
<evidence type="ECO:0000259" key="1">
    <source>
        <dbReference type="Pfam" id="PF04446"/>
    </source>
</evidence>
<dbReference type="PANTHER" id="PTHR12729:SF6">
    <property type="entry name" value="TRNA(HIS) GUANYLYLTRANSFERASE-RELATED"/>
    <property type="match status" value="1"/>
</dbReference>
<dbReference type="RefSeq" id="WP_048170178.1">
    <property type="nucleotide sequence ID" value="NZ_CP009506.1"/>
</dbReference>
<keyword evidence="2" id="KW-0548">Nucleotidyltransferase</keyword>
<dbReference type="GO" id="GO:0006400">
    <property type="term" value="P:tRNA modification"/>
    <property type="evidence" value="ECO:0007669"/>
    <property type="project" value="InterPro"/>
</dbReference>
<proteinExistence type="predicted"/>
<dbReference type="InterPro" id="IPR024956">
    <property type="entry name" value="tRNAHis_GuaTrfase_cat"/>
</dbReference>
<dbReference type="GO" id="GO:0000287">
    <property type="term" value="F:magnesium ion binding"/>
    <property type="evidence" value="ECO:0007669"/>
    <property type="project" value="InterPro"/>
</dbReference>
<feature type="domain" description="tRNAHis guanylyltransferase catalytic" evidence="1">
    <location>
        <begin position="8"/>
        <end position="117"/>
    </location>
</feature>
<gene>
    <name evidence="2" type="ORF">MSSIT_0727</name>
</gene>
<dbReference type="InterPro" id="IPR007537">
    <property type="entry name" value="tRNAHis_GuaTrfase_Thg1"/>
</dbReference>
<dbReference type="OrthoDB" id="24661at2157"/>
<dbReference type="GeneID" id="24859502"/>
<dbReference type="Proteomes" id="UP000033111">
    <property type="component" value="Chromosome"/>
</dbReference>
<evidence type="ECO:0000313" key="2">
    <source>
        <dbReference type="EMBL" id="AKB27446.1"/>
    </source>
</evidence>
<keyword evidence="2" id="KW-0808">Transferase</keyword>
<dbReference type="KEGG" id="msw:MSSIT_0727"/>
<dbReference type="GO" id="GO:0008193">
    <property type="term" value="F:tRNA guanylyltransferase activity"/>
    <property type="evidence" value="ECO:0007669"/>
    <property type="project" value="InterPro"/>
</dbReference>
<name>A0A0E3L7V8_9EURY</name>
<dbReference type="PANTHER" id="PTHR12729">
    <property type="entry name" value="TRNA(HIS) GUANYLYLTRANSFERASE-RELATED"/>
    <property type="match status" value="1"/>
</dbReference>